<dbReference type="PANTHER" id="PTHR40547:SF1">
    <property type="entry name" value="SLL0298 PROTEIN"/>
    <property type="match status" value="1"/>
</dbReference>
<dbReference type="Proteomes" id="UP001170481">
    <property type="component" value="Unassembled WGS sequence"/>
</dbReference>
<name>A0AAP4X1R8_9GAMM</name>
<dbReference type="InterPro" id="IPR018639">
    <property type="entry name" value="DUF2062"/>
</dbReference>
<evidence type="ECO:0000259" key="3">
    <source>
        <dbReference type="Pfam" id="PF09835"/>
    </source>
</evidence>
<feature type="region of interest" description="Disordered" evidence="1">
    <location>
        <begin position="174"/>
        <end position="193"/>
    </location>
</feature>
<feature type="domain" description="DUF2062" evidence="3">
    <location>
        <begin position="22"/>
        <end position="164"/>
    </location>
</feature>
<gene>
    <name evidence="4" type="ORF">Q4535_09585</name>
</gene>
<dbReference type="PANTHER" id="PTHR40547">
    <property type="entry name" value="SLL0298 PROTEIN"/>
    <property type="match status" value="1"/>
</dbReference>
<sequence>MPRRLLKRLMPEPDALKRKKSLRFMHHLIADPALWALSRRTVANACMVGLFCALLPIPFQMVVAAFGAWALRCNLALSVGLVWVTNPLTMPVVYYATYRVGAWMLDTPARVMPDQVSAAWFANQLEDILPALALGSLVSAVVLALLANMLVRLLWRYQVVRNWRSRRKARLAARRCSKEQSSHQNAEQDTDKL</sequence>
<evidence type="ECO:0000313" key="4">
    <source>
        <dbReference type="EMBL" id="MDO6672368.1"/>
    </source>
</evidence>
<accession>A0AAP4X1R8</accession>
<evidence type="ECO:0000256" key="2">
    <source>
        <dbReference type="SAM" id="Phobius"/>
    </source>
</evidence>
<comment type="caution">
    <text evidence="4">The sequence shown here is derived from an EMBL/GenBank/DDBJ whole genome shotgun (WGS) entry which is preliminary data.</text>
</comment>
<reference evidence="4" key="1">
    <citation type="submission" date="2023-07" db="EMBL/GenBank/DDBJ databases">
        <title>Genome content predicts the carbon catabolic preferences of heterotrophic bacteria.</title>
        <authorList>
            <person name="Gralka M."/>
        </authorList>
    </citation>
    <scope>NUCLEOTIDE SEQUENCE</scope>
    <source>
        <strain evidence="4">C2R13</strain>
    </source>
</reference>
<feature type="transmembrane region" description="Helical" evidence="2">
    <location>
        <begin position="48"/>
        <end position="71"/>
    </location>
</feature>
<dbReference type="AlphaFoldDB" id="A0AAP4X1R8"/>
<keyword evidence="2" id="KW-0472">Membrane</keyword>
<dbReference type="RefSeq" id="WP_303594014.1">
    <property type="nucleotide sequence ID" value="NZ_JAUORK010000011.1"/>
</dbReference>
<evidence type="ECO:0000313" key="5">
    <source>
        <dbReference type="Proteomes" id="UP001170481"/>
    </source>
</evidence>
<proteinExistence type="predicted"/>
<protein>
    <submittedName>
        <fullName evidence="4">DUF2062 domain-containing protein</fullName>
    </submittedName>
</protein>
<organism evidence="4 5">
    <name type="scientific">Cobetia amphilecti</name>
    <dbReference type="NCBI Taxonomy" id="1055104"/>
    <lineage>
        <taxon>Bacteria</taxon>
        <taxon>Pseudomonadati</taxon>
        <taxon>Pseudomonadota</taxon>
        <taxon>Gammaproteobacteria</taxon>
        <taxon>Oceanospirillales</taxon>
        <taxon>Halomonadaceae</taxon>
        <taxon>Cobetia</taxon>
    </lineage>
</organism>
<evidence type="ECO:0000256" key="1">
    <source>
        <dbReference type="SAM" id="MobiDB-lite"/>
    </source>
</evidence>
<feature type="transmembrane region" description="Helical" evidence="2">
    <location>
        <begin position="128"/>
        <end position="155"/>
    </location>
</feature>
<dbReference type="Pfam" id="PF09835">
    <property type="entry name" value="DUF2062"/>
    <property type="match status" value="1"/>
</dbReference>
<keyword evidence="2" id="KW-1133">Transmembrane helix</keyword>
<keyword evidence="2" id="KW-0812">Transmembrane</keyword>
<dbReference type="EMBL" id="JAUORK010000011">
    <property type="protein sequence ID" value="MDO6672368.1"/>
    <property type="molecule type" value="Genomic_DNA"/>
</dbReference>